<accession>A0ABU0I0E8</accession>
<dbReference type="Proteomes" id="UP001231124">
    <property type="component" value="Unassembled WGS sequence"/>
</dbReference>
<evidence type="ECO:0000313" key="2">
    <source>
        <dbReference type="Proteomes" id="UP001231124"/>
    </source>
</evidence>
<name>A0ABU0I0E8_9HYPH</name>
<gene>
    <name evidence="1" type="ORF">QO012_002561</name>
</gene>
<protein>
    <recommendedName>
        <fullName evidence="3">Helix-turn-helix domain-containing protein</fullName>
    </recommendedName>
</protein>
<dbReference type="RefSeq" id="WP_238206074.1">
    <property type="nucleotide sequence ID" value="NZ_BPQE01000025.1"/>
</dbReference>
<comment type="caution">
    <text evidence="1">The sequence shown here is derived from an EMBL/GenBank/DDBJ whole genome shotgun (WGS) entry which is preliminary data.</text>
</comment>
<keyword evidence="2" id="KW-1185">Reference proteome</keyword>
<evidence type="ECO:0008006" key="3">
    <source>
        <dbReference type="Google" id="ProtNLM"/>
    </source>
</evidence>
<sequence length="242" mass="26736">MKDGNDPPKRQETGAEIHARKMDFLRALRFDKALPISAKIVADALLDHFNKAEGTSRPPVELIAYATRMGEKTVRRSLSALVKAGWFTRKARKVKGRVAANAYVPVWSRTLALPDMTAAWRAQSDAPQDETDDAPQDLVVVPALEPEPVRPAPVQAAVPDRGVQRAAPVATETIELDTVRGMFLTSGHFVDPETVAYVIDKLGDRLAVGFMRDLPRQLRDRTPDEVPAVVRSQVADWLNPPF</sequence>
<proteinExistence type="predicted"/>
<dbReference type="EMBL" id="JAUSVP010000006">
    <property type="protein sequence ID" value="MDQ0448056.1"/>
    <property type="molecule type" value="Genomic_DNA"/>
</dbReference>
<organism evidence="1 2">
    <name type="scientific">Methylobacterium aerolatum</name>
    <dbReference type="NCBI Taxonomy" id="418708"/>
    <lineage>
        <taxon>Bacteria</taxon>
        <taxon>Pseudomonadati</taxon>
        <taxon>Pseudomonadota</taxon>
        <taxon>Alphaproteobacteria</taxon>
        <taxon>Hyphomicrobiales</taxon>
        <taxon>Methylobacteriaceae</taxon>
        <taxon>Methylobacterium</taxon>
    </lineage>
</organism>
<reference evidence="1 2" key="1">
    <citation type="submission" date="2023-07" db="EMBL/GenBank/DDBJ databases">
        <title>Genomic Encyclopedia of Type Strains, Phase IV (KMG-IV): sequencing the most valuable type-strain genomes for metagenomic binning, comparative biology and taxonomic classification.</title>
        <authorList>
            <person name="Goeker M."/>
        </authorList>
    </citation>
    <scope>NUCLEOTIDE SEQUENCE [LARGE SCALE GENOMIC DNA]</scope>
    <source>
        <strain evidence="1 2">DSM 19013</strain>
    </source>
</reference>
<evidence type="ECO:0000313" key="1">
    <source>
        <dbReference type="EMBL" id="MDQ0448056.1"/>
    </source>
</evidence>